<organism evidence="2 3">
    <name type="scientific">Salmonella enterica</name>
    <name type="common">Salmonella choleraesuis</name>
    <dbReference type="NCBI Taxonomy" id="28901"/>
    <lineage>
        <taxon>Bacteria</taxon>
        <taxon>Pseudomonadati</taxon>
        <taxon>Pseudomonadota</taxon>
        <taxon>Gammaproteobacteria</taxon>
        <taxon>Enterobacterales</taxon>
        <taxon>Enterobacteriaceae</taxon>
        <taxon>Salmonella</taxon>
    </lineage>
</organism>
<dbReference type="SMART" id="SM00471">
    <property type="entry name" value="HDc"/>
    <property type="match status" value="1"/>
</dbReference>
<dbReference type="Pfam" id="PF07514">
    <property type="entry name" value="TraI_2"/>
    <property type="match status" value="1"/>
</dbReference>
<dbReference type="AlphaFoldDB" id="A0A379QWA8"/>
<name>A0A379QWA8_SALER</name>
<dbReference type="Gene3D" id="2.40.10.200">
    <property type="entry name" value="STY4665 C-terminal domain-like"/>
    <property type="match status" value="1"/>
</dbReference>
<dbReference type="Gene3D" id="1.10.3210.40">
    <property type="match status" value="1"/>
</dbReference>
<evidence type="ECO:0000259" key="1">
    <source>
        <dbReference type="SMART" id="SM00471"/>
    </source>
</evidence>
<dbReference type="EMBL" id="UGWQ01000001">
    <property type="protein sequence ID" value="SUF67542.1"/>
    <property type="molecule type" value="Genomic_DNA"/>
</dbReference>
<evidence type="ECO:0000313" key="3">
    <source>
        <dbReference type="Proteomes" id="UP000254332"/>
    </source>
</evidence>
<dbReference type="Pfam" id="PF07515">
    <property type="entry name" value="TraI_2_C"/>
    <property type="match status" value="1"/>
</dbReference>
<sequence length="531" mass="58693">MLKWLKNIFNHSPPAPDATLPEGWFAPQSAAPLLATPLRQACLRQLRQLTPLPDTLFDSWILTAIHRCAGLAQQLPASQSHHHSAPGGLLDHSLEVTCNAVRLRQGYLLPPEADAEEQARQAGAWTVAVVCAALLHDMGKIAVDMTIHQIDGTLWHPWQGVLTQPYRWQYQSDGRDYHLHPAAGALLVTQLLPASLLDWLAGYPAVFSSLIYQLTGHHERAGALAELVQQADKASVARNLGGDIKTALAHKPSSLPQQLLAALRSLMRDEYRLNNPECGSDGWLTEDALWLVSKTTADRVRAWLLQHGVTGVPENNNRLFDELLAHRLVVANGDKAIWRCSIQSAQGWSPGEPLTLLRIAPALIWAQTEQRPACFNGSIMLVADNPEISDTPSAPELQMPNVAAAQHTEAENDMPFMLWLKKHVAAPAAVNHPRAYVHLVEDEVFLVTPGLFKRYMQETTGATGNEWKLAQKSLQESGLVRRSGEDSYIWTCEVKTPGKALHLKGFLLPDPQRVFGGKVPVNNPWLKLLRE</sequence>
<dbReference type="GO" id="GO:0016740">
    <property type="term" value="F:transferase activity"/>
    <property type="evidence" value="ECO:0007669"/>
    <property type="project" value="UniProtKB-KW"/>
</dbReference>
<reference evidence="2 3" key="1">
    <citation type="submission" date="2018-06" db="EMBL/GenBank/DDBJ databases">
        <authorList>
            <consortium name="Pathogen Informatics"/>
            <person name="Doyle S."/>
        </authorList>
    </citation>
    <scope>NUCLEOTIDE SEQUENCE [LARGE SCALE GENOMIC DNA]</scope>
    <source>
        <strain evidence="2 3">NCTC10718</strain>
    </source>
</reference>
<evidence type="ECO:0000313" key="2">
    <source>
        <dbReference type="EMBL" id="SUF67542.1"/>
    </source>
</evidence>
<gene>
    <name evidence="2" type="ORF">NCTC10718_00192</name>
</gene>
<dbReference type="SUPFAM" id="SSF46785">
    <property type="entry name" value="Winged helix' DNA-binding domain"/>
    <property type="match status" value="1"/>
</dbReference>
<dbReference type="InterPro" id="IPR036388">
    <property type="entry name" value="WH-like_DNA-bd_sf"/>
</dbReference>
<dbReference type="InterPro" id="IPR022391">
    <property type="entry name" value="ICE_relaxase_PFGI-1"/>
</dbReference>
<dbReference type="NCBIfam" id="NF041494">
    <property type="entry name" value="MobH"/>
    <property type="match status" value="1"/>
</dbReference>
<protein>
    <submittedName>
        <fullName evidence="2">Pyruvate/2-oxoglutarate dehydrogenase complex dihydrolipoamide acyl transferase (E2) component-related enzyme</fullName>
    </submittedName>
</protein>
<dbReference type="Proteomes" id="UP000254332">
    <property type="component" value="Unassembled WGS sequence"/>
</dbReference>
<proteinExistence type="predicted"/>
<dbReference type="InterPro" id="IPR003607">
    <property type="entry name" value="HD/PDEase_dom"/>
</dbReference>
<dbReference type="SUPFAM" id="SSF109604">
    <property type="entry name" value="HD-domain/PDEase-like"/>
    <property type="match status" value="1"/>
</dbReference>
<keyword evidence="2" id="KW-0808">Transferase</keyword>
<keyword evidence="2" id="KW-0670">Pyruvate</keyword>
<dbReference type="InterPro" id="IPR011119">
    <property type="entry name" value="Unchr_helicase_relaxase_TraI"/>
</dbReference>
<dbReference type="InterPro" id="IPR011093">
    <property type="entry name" value="TraI_2_C"/>
</dbReference>
<dbReference type="NCBIfam" id="TIGR03760">
    <property type="entry name" value="ICE_TraI_Pfluor"/>
    <property type="match status" value="1"/>
</dbReference>
<dbReference type="InterPro" id="IPR036390">
    <property type="entry name" value="WH_DNA-bd_sf"/>
</dbReference>
<dbReference type="Gene3D" id="1.10.10.10">
    <property type="entry name" value="Winged helix-like DNA-binding domain superfamily/Winged helix DNA-binding domain"/>
    <property type="match status" value="1"/>
</dbReference>
<feature type="domain" description="HD/PDEase" evidence="1">
    <location>
        <begin position="85"/>
        <end position="246"/>
    </location>
</feature>
<accession>A0A379QWA8</accession>